<comment type="caution">
    <text evidence="1">The sequence shown here is derived from an EMBL/GenBank/DDBJ whole genome shotgun (WGS) entry which is preliminary data.</text>
</comment>
<reference evidence="2" key="1">
    <citation type="journal article" date="2023" name="Hortic. Res.">
        <title>A chromosome-level phased genome enabling allele-level studies in sweet orange: a case study on citrus Huanglongbing tolerance.</title>
        <authorList>
            <person name="Wu B."/>
            <person name="Yu Q."/>
            <person name="Deng Z."/>
            <person name="Duan Y."/>
            <person name="Luo F."/>
            <person name="Gmitter F. Jr."/>
        </authorList>
    </citation>
    <scope>NUCLEOTIDE SEQUENCE [LARGE SCALE GENOMIC DNA]</scope>
    <source>
        <strain evidence="2">cv. Valencia</strain>
    </source>
</reference>
<dbReference type="Proteomes" id="UP000829398">
    <property type="component" value="Chromosome 4"/>
</dbReference>
<dbReference type="EMBL" id="CM039173">
    <property type="protein sequence ID" value="KAH9774645.1"/>
    <property type="molecule type" value="Genomic_DNA"/>
</dbReference>
<protein>
    <submittedName>
        <fullName evidence="1">Uncharacterized protein</fullName>
    </submittedName>
</protein>
<gene>
    <name evidence="1" type="ORF">KPL71_013709</name>
</gene>
<proteinExistence type="predicted"/>
<evidence type="ECO:0000313" key="1">
    <source>
        <dbReference type="EMBL" id="KAH9774645.1"/>
    </source>
</evidence>
<organism evidence="1 2">
    <name type="scientific">Citrus sinensis</name>
    <name type="common">Sweet orange</name>
    <name type="synonym">Citrus aurantium var. sinensis</name>
    <dbReference type="NCBI Taxonomy" id="2711"/>
    <lineage>
        <taxon>Eukaryota</taxon>
        <taxon>Viridiplantae</taxon>
        <taxon>Streptophyta</taxon>
        <taxon>Embryophyta</taxon>
        <taxon>Tracheophyta</taxon>
        <taxon>Spermatophyta</taxon>
        <taxon>Magnoliopsida</taxon>
        <taxon>eudicotyledons</taxon>
        <taxon>Gunneridae</taxon>
        <taxon>Pentapetalae</taxon>
        <taxon>rosids</taxon>
        <taxon>malvids</taxon>
        <taxon>Sapindales</taxon>
        <taxon>Rutaceae</taxon>
        <taxon>Aurantioideae</taxon>
        <taxon>Citrus</taxon>
    </lineage>
</organism>
<evidence type="ECO:0000313" key="2">
    <source>
        <dbReference type="Proteomes" id="UP000829398"/>
    </source>
</evidence>
<name>A0ACB8LMT5_CITSI</name>
<keyword evidence="2" id="KW-1185">Reference proteome</keyword>
<sequence>MAKQSSYAELLLKLINSIFIIISLTTLLYGFFCLFRWKQSLTKPHLWKPKYEIPARVLLAFNASKWLSDKLPSAWYIYLILAMGALLFLISCLGYVGIVARSPCCLCFYSLLLVVLVLAQLLTSALVLLGHNSNKDFPSDRTGNLHSTYQFLDRNWRFVRWIALATLTLEVIALLLALYLRYVSQQASCHSHRRDEETIIHCNVIGLDSVYELLLPANETECKASCFLDGNCVVVVLQDAILKKPCGGSFSTVYTGVLASGDKTNIGVKKLDKVVQVVETSDLGLAKLLMINQTQTLTGMRETKGYLPPEWFRNMPVTVKVDVYSFGVMLLEIISCRCVEVEMQNATIITLWH</sequence>
<accession>A0ACB8LMT5</accession>